<gene>
    <name evidence="2" type="ORF">B4V02_05035</name>
</gene>
<dbReference type="Proteomes" id="UP000214666">
    <property type="component" value="Chromosome"/>
</dbReference>
<name>A0A222WJD7_9BACL</name>
<protein>
    <submittedName>
        <fullName evidence="2">Transcriptional regulator</fullName>
    </submittedName>
</protein>
<dbReference type="AlphaFoldDB" id="A0A222WJD7"/>
<dbReference type="SMART" id="SM00530">
    <property type="entry name" value="HTH_XRE"/>
    <property type="match status" value="1"/>
</dbReference>
<dbReference type="GeneID" id="71025203"/>
<evidence type="ECO:0000313" key="2">
    <source>
        <dbReference type="EMBL" id="ASR46098.1"/>
    </source>
</evidence>
<dbReference type="KEGG" id="pkb:B4V02_05035"/>
<sequence>MLKVKLKLHIVMKNKGITQTKLSQLTGIRQATISDMCRNARQEISFPVIEKIAHALEITDLSELIQLEEEN</sequence>
<reference evidence="2 3" key="1">
    <citation type="submission" date="2017-03" db="EMBL/GenBank/DDBJ databases">
        <title>Complete genome sequence of Paenibacillus Kribbensis producing bioflocculants.</title>
        <authorList>
            <person name="Lee H.-G."/>
            <person name="Oh H.-M."/>
        </authorList>
    </citation>
    <scope>NUCLEOTIDE SEQUENCE [LARGE SCALE GENOMIC DNA]</scope>
    <source>
        <strain evidence="2 3">AM49</strain>
    </source>
</reference>
<keyword evidence="3" id="KW-1185">Reference proteome</keyword>
<evidence type="ECO:0000259" key="1">
    <source>
        <dbReference type="PROSITE" id="PS50943"/>
    </source>
</evidence>
<dbReference type="SUPFAM" id="SSF47413">
    <property type="entry name" value="lambda repressor-like DNA-binding domains"/>
    <property type="match status" value="1"/>
</dbReference>
<dbReference type="STRING" id="172713.GCA_001705305_04531"/>
<proteinExistence type="predicted"/>
<dbReference type="InterPro" id="IPR010982">
    <property type="entry name" value="Lambda_DNA-bd_dom_sf"/>
</dbReference>
<accession>A0A222WJD7</accession>
<dbReference type="Gene3D" id="1.10.260.40">
    <property type="entry name" value="lambda repressor-like DNA-binding domains"/>
    <property type="match status" value="1"/>
</dbReference>
<dbReference type="InterPro" id="IPR001387">
    <property type="entry name" value="Cro/C1-type_HTH"/>
</dbReference>
<evidence type="ECO:0000313" key="3">
    <source>
        <dbReference type="Proteomes" id="UP000214666"/>
    </source>
</evidence>
<dbReference type="EMBL" id="CP020028">
    <property type="protein sequence ID" value="ASR46098.1"/>
    <property type="molecule type" value="Genomic_DNA"/>
</dbReference>
<dbReference type="PROSITE" id="PS50943">
    <property type="entry name" value="HTH_CROC1"/>
    <property type="match status" value="1"/>
</dbReference>
<dbReference type="GO" id="GO:0003677">
    <property type="term" value="F:DNA binding"/>
    <property type="evidence" value="ECO:0007669"/>
    <property type="project" value="InterPro"/>
</dbReference>
<feature type="domain" description="HTH cro/C1-type" evidence="1">
    <location>
        <begin position="8"/>
        <end position="64"/>
    </location>
</feature>
<dbReference type="CDD" id="cd00093">
    <property type="entry name" value="HTH_XRE"/>
    <property type="match status" value="1"/>
</dbReference>
<dbReference type="RefSeq" id="WP_010347876.1">
    <property type="nucleotide sequence ID" value="NZ_CP020028.1"/>
</dbReference>
<dbReference type="Pfam" id="PF13443">
    <property type="entry name" value="HTH_26"/>
    <property type="match status" value="1"/>
</dbReference>
<organism evidence="2 3">
    <name type="scientific">Paenibacillus kribbensis</name>
    <dbReference type="NCBI Taxonomy" id="172713"/>
    <lineage>
        <taxon>Bacteria</taxon>
        <taxon>Bacillati</taxon>
        <taxon>Bacillota</taxon>
        <taxon>Bacilli</taxon>
        <taxon>Bacillales</taxon>
        <taxon>Paenibacillaceae</taxon>
        <taxon>Paenibacillus</taxon>
    </lineage>
</organism>